<name>K0BBW0_9ARCH</name>
<dbReference type="STRING" id="1229909.NSED_05635"/>
<dbReference type="Proteomes" id="UP000006100">
    <property type="component" value="Chromosome"/>
</dbReference>
<sequence length="77" mass="9015">MEPVTIIEKGDDCGIVLDKIILSINRTSLQCQYRKDFFNIDKHISIKFSLTIKLFKLVIIYFTSSKTPPKKFNYKKV</sequence>
<keyword evidence="2" id="KW-1185">Reference proteome</keyword>
<organism evidence="1 2">
    <name type="scientific">Candidatus Nitrosopumilus sediminis</name>
    <dbReference type="NCBI Taxonomy" id="1229909"/>
    <lineage>
        <taxon>Archaea</taxon>
        <taxon>Nitrososphaerota</taxon>
        <taxon>Nitrososphaeria</taxon>
        <taxon>Nitrosopumilales</taxon>
        <taxon>Nitrosopumilaceae</taxon>
        <taxon>Nitrosopumilus</taxon>
    </lineage>
</organism>
<gene>
    <name evidence="1" type="ORF">NSED_05635</name>
</gene>
<accession>K0BBW0</accession>
<protein>
    <submittedName>
        <fullName evidence="1">Uncharacterized protein</fullName>
    </submittedName>
</protein>
<reference evidence="1 2" key="1">
    <citation type="journal article" date="2012" name="J. Bacteriol.">
        <title>Draft Genome Sequence of an Ammonia-Oxidizing Archaeon, "Candidatus Nitrosopumilus sediminis" AR2, from Svalbard in the Arctic Circle.</title>
        <authorList>
            <person name="Park S.J."/>
            <person name="Kim J.G."/>
            <person name="Jung M.Y."/>
            <person name="Kim S.J."/>
            <person name="Cha I.T."/>
            <person name="Ghai R."/>
            <person name="Martin-Cuadrado A.B."/>
            <person name="Rodriguez-Valera F."/>
            <person name="Rhee S.K."/>
        </authorList>
    </citation>
    <scope>NUCLEOTIDE SEQUENCE [LARGE SCALE GENOMIC DNA]</scope>
    <source>
        <strain evidence="1 2">AR2</strain>
    </source>
</reference>
<evidence type="ECO:0000313" key="2">
    <source>
        <dbReference type="Proteomes" id="UP000006100"/>
    </source>
</evidence>
<proteinExistence type="predicted"/>
<dbReference type="KEGG" id="nir:NSED_05635"/>
<dbReference type="EMBL" id="CP003843">
    <property type="protein sequence ID" value="AFS82929.1"/>
    <property type="molecule type" value="Genomic_DNA"/>
</dbReference>
<dbReference type="HOGENOM" id="CLU_2629521_0_0_2"/>
<dbReference type="AlphaFoldDB" id="K0BBW0"/>
<evidence type="ECO:0000313" key="1">
    <source>
        <dbReference type="EMBL" id="AFS82929.1"/>
    </source>
</evidence>